<keyword evidence="1" id="KW-0812">Transmembrane</keyword>
<keyword evidence="1" id="KW-0472">Membrane</keyword>
<sequence>MLGHGPGVLWAMFVGGVLWVVLGYFRFLTPLGLDVTFRDDLGYSQILRTELFLLYNLPGVLALLLTAWAALSYLTTLRTARTGLKRAAQVFALLASLLGLVAAAGQIIQVDPLTTGGLRLGAPILGLALFLAGLSVGRDSNRQEGHQRLLVLELILLGVIGMATLPVGTIIYALALLPHVFGTGLSALFGAGWIILGFSLRNETVKDAGAAYA</sequence>
<proteinExistence type="predicted"/>
<name>A0A0U2XI04_9MICC</name>
<dbReference type="Proteomes" id="UP000065151">
    <property type="component" value="Chromosome"/>
</dbReference>
<dbReference type="EMBL" id="CP013747">
    <property type="protein sequence ID" value="ALV43378.1"/>
    <property type="molecule type" value="Genomic_DNA"/>
</dbReference>
<feature type="transmembrane region" description="Helical" evidence="1">
    <location>
        <begin position="52"/>
        <end position="75"/>
    </location>
</feature>
<organism evidence="2">
    <name type="scientific">Pseudarthrobacter sulfonivorans</name>
    <dbReference type="NCBI Taxonomy" id="121292"/>
    <lineage>
        <taxon>Bacteria</taxon>
        <taxon>Bacillati</taxon>
        <taxon>Actinomycetota</taxon>
        <taxon>Actinomycetes</taxon>
        <taxon>Micrococcales</taxon>
        <taxon>Micrococcaceae</taxon>
        <taxon>Pseudarthrobacter</taxon>
    </lineage>
</organism>
<reference evidence="2 3" key="1">
    <citation type="submission" date="2015-12" db="EMBL/GenBank/DDBJ databases">
        <authorList>
            <person name="Shamseldin A."/>
            <person name="Moawad H."/>
            <person name="Abd El-Rahim W.M."/>
            <person name="Sadowsky M.J."/>
        </authorList>
    </citation>
    <scope>NUCLEOTIDE SEQUENCE [LARGE SCALE GENOMIC DNA]</scope>
    <source>
        <strain evidence="2 3">Ar51</strain>
    </source>
</reference>
<dbReference type="AlphaFoldDB" id="A0A0U2XI04"/>
<dbReference type="STRING" id="121292.AU252_21230"/>
<feature type="transmembrane region" description="Helical" evidence="1">
    <location>
        <begin position="149"/>
        <end position="174"/>
    </location>
</feature>
<feature type="transmembrane region" description="Helical" evidence="1">
    <location>
        <begin position="87"/>
        <end position="108"/>
    </location>
</feature>
<feature type="transmembrane region" description="Helical" evidence="1">
    <location>
        <begin position="7"/>
        <end position="27"/>
    </location>
</feature>
<dbReference type="KEGG" id="psul:AU252_21230"/>
<feature type="transmembrane region" description="Helical" evidence="1">
    <location>
        <begin position="120"/>
        <end position="137"/>
    </location>
</feature>
<protein>
    <recommendedName>
        <fullName evidence="4">DUF998 domain-containing protein</fullName>
    </recommendedName>
</protein>
<gene>
    <name evidence="2" type="ORF">AU252_21230</name>
</gene>
<feature type="transmembrane region" description="Helical" evidence="1">
    <location>
        <begin position="180"/>
        <end position="200"/>
    </location>
</feature>
<evidence type="ECO:0008006" key="4">
    <source>
        <dbReference type="Google" id="ProtNLM"/>
    </source>
</evidence>
<evidence type="ECO:0000256" key="1">
    <source>
        <dbReference type="SAM" id="Phobius"/>
    </source>
</evidence>
<accession>A0A0U2XI04</accession>
<evidence type="ECO:0000313" key="3">
    <source>
        <dbReference type="Proteomes" id="UP000065151"/>
    </source>
</evidence>
<evidence type="ECO:0000313" key="2">
    <source>
        <dbReference type="EMBL" id="ALV43378.1"/>
    </source>
</evidence>
<keyword evidence="1" id="KW-1133">Transmembrane helix</keyword>